<feature type="region of interest" description="Disordered" evidence="1">
    <location>
        <begin position="1"/>
        <end position="29"/>
    </location>
</feature>
<accession>A0A8S0W9W7</accession>
<name>A0A8S0W9W7_CYCAE</name>
<dbReference type="AlphaFoldDB" id="A0A8S0W9W7"/>
<dbReference type="EMBL" id="CACVBS010000065">
    <property type="protein sequence ID" value="CAA7268098.1"/>
    <property type="molecule type" value="Genomic_DNA"/>
</dbReference>
<protein>
    <submittedName>
        <fullName evidence="2">Uncharacterized protein</fullName>
    </submittedName>
</protein>
<gene>
    <name evidence="2" type="ORF">AAE3_LOCUS10265</name>
</gene>
<evidence type="ECO:0000313" key="3">
    <source>
        <dbReference type="Proteomes" id="UP000467700"/>
    </source>
</evidence>
<comment type="caution">
    <text evidence="2">The sequence shown here is derived from an EMBL/GenBank/DDBJ whole genome shotgun (WGS) entry which is preliminary data.</text>
</comment>
<reference evidence="2 3" key="1">
    <citation type="submission" date="2020-01" db="EMBL/GenBank/DDBJ databases">
        <authorList>
            <person name="Gupta K D."/>
        </authorList>
    </citation>
    <scope>NUCLEOTIDE SEQUENCE [LARGE SCALE GENOMIC DNA]</scope>
</reference>
<keyword evidence="3" id="KW-1185">Reference proteome</keyword>
<organism evidence="2 3">
    <name type="scientific">Cyclocybe aegerita</name>
    <name type="common">Black poplar mushroom</name>
    <name type="synonym">Agrocybe aegerita</name>
    <dbReference type="NCBI Taxonomy" id="1973307"/>
    <lineage>
        <taxon>Eukaryota</taxon>
        <taxon>Fungi</taxon>
        <taxon>Dikarya</taxon>
        <taxon>Basidiomycota</taxon>
        <taxon>Agaricomycotina</taxon>
        <taxon>Agaricomycetes</taxon>
        <taxon>Agaricomycetidae</taxon>
        <taxon>Agaricales</taxon>
        <taxon>Agaricineae</taxon>
        <taxon>Bolbitiaceae</taxon>
        <taxon>Cyclocybe</taxon>
    </lineage>
</organism>
<evidence type="ECO:0000313" key="2">
    <source>
        <dbReference type="EMBL" id="CAA7268098.1"/>
    </source>
</evidence>
<feature type="compositionally biased region" description="Polar residues" evidence="1">
    <location>
        <begin position="19"/>
        <end position="29"/>
    </location>
</feature>
<sequence length="183" mass="19575">MGKNVSLPPPYSRPAASHQEPSTKCQDTQAAAETYGFGGDTVDQAGKHPCIDCLRSGLQPSSPGWGQGQRVVGPRPSGRPWSDPGQPDFEVVAHSITRSSCQQHSTIVDVVLNHYLAHLVTLPPLPLPPRSQEKALSCHEHYVDTSPCSTVNQSPGTGMGWPSCLAPTIPRPPPIATTRNFDP</sequence>
<proteinExistence type="predicted"/>
<feature type="region of interest" description="Disordered" evidence="1">
    <location>
        <begin position="61"/>
        <end position="86"/>
    </location>
</feature>
<dbReference type="Proteomes" id="UP000467700">
    <property type="component" value="Unassembled WGS sequence"/>
</dbReference>
<evidence type="ECO:0000256" key="1">
    <source>
        <dbReference type="SAM" id="MobiDB-lite"/>
    </source>
</evidence>